<evidence type="ECO:0008006" key="3">
    <source>
        <dbReference type="Google" id="ProtNLM"/>
    </source>
</evidence>
<evidence type="ECO:0000313" key="1">
    <source>
        <dbReference type="EMBL" id="KAK9989529.1"/>
    </source>
</evidence>
<dbReference type="EMBL" id="JAZDWU010000010">
    <property type="protein sequence ID" value="KAK9989529.1"/>
    <property type="molecule type" value="Genomic_DNA"/>
</dbReference>
<keyword evidence="2" id="KW-1185">Reference proteome</keyword>
<dbReference type="Proteomes" id="UP001459277">
    <property type="component" value="Unassembled WGS sequence"/>
</dbReference>
<organism evidence="1 2">
    <name type="scientific">Lithocarpus litseifolius</name>
    <dbReference type="NCBI Taxonomy" id="425828"/>
    <lineage>
        <taxon>Eukaryota</taxon>
        <taxon>Viridiplantae</taxon>
        <taxon>Streptophyta</taxon>
        <taxon>Embryophyta</taxon>
        <taxon>Tracheophyta</taxon>
        <taxon>Spermatophyta</taxon>
        <taxon>Magnoliopsida</taxon>
        <taxon>eudicotyledons</taxon>
        <taxon>Gunneridae</taxon>
        <taxon>Pentapetalae</taxon>
        <taxon>rosids</taxon>
        <taxon>fabids</taxon>
        <taxon>Fagales</taxon>
        <taxon>Fagaceae</taxon>
        <taxon>Lithocarpus</taxon>
    </lineage>
</organism>
<sequence>MGVLKEIRNAIGPVLQINAIIANAIVASGTQGRYVRICVQVDLAKPLVRKVLIGRIRQEVLYKGISSLCFACERMGHRKEVCPYVAREAMVDQDLKANGGLEPLFSVNTEKQEAGVSSPVRPGLARLGKPLVEISNGHPVQGGRKNSGVESAVTKFAGANFAKIKATRGDANKENVRKPAFSNKFDGVFRSHHSDPNVWGKVSEPPS</sequence>
<evidence type="ECO:0000313" key="2">
    <source>
        <dbReference type="Proteomes" id="UP001459277"/>
    </source>
</evidence>
<gene>
    <name evidence="1" type="ORF">SO802_029768</name>
</gene>
<accession>A0AAW2BU97</accession>
<dbReference type="AlphaFoldDB" id="A0AAW2BU97"/>
<dbReference type="PANTHER" id="PTHR31286">
    <property type="entry name" value="GLYCINE-RICH CELL WALL STRUCTURAL PROTEIN 1.8-LIKE"/>
    <property type="match status" value="1"/>
</dbReference>
<dbReference type="InterPro" id="IPR040256">
    <property type="entry name" value="At4g02000-like"/>
</dbReference>
<comment type="caution">
    <text evidence="1">The sequence shown here is derived from an EMBL/GenBank/DDBJ whole genome shotgun (WGS) entry which is preliminary data.</text>
</comment>
<proteinExistence type="predicted"/>
<dbReference type="PANTHER" id="PTHR31286:SF99">
    <property type="entry name" value="DUF4283 DOMAIN-CONTAINING PROTEIN"/>
    <property type="match status" value="1"/>
</dbReference>
<reference evidence="1 2" key="1">
    <citation type="submission" date="2024-01" db="EMBL/GenBank/DDBJ databases">
        <title>A telomere-to-telomere, gap-free genome of sweet tea (Lithocarpus litseifolius).</title>
        <authorList>
            <person name="Zhou J."/>
        </authorList>
    </citation>
    <scope>NUCLEOTIDE SEQUENCE [LARGE SCALE GENOMIC DNA]</scope>
    <source>
        <strain evidence="1">Zhou-2022a</strain>
        <tissue evidence="1">Leaf</tissue>
    </source>
</reference>
<name>A0AAW2BU97_9ROSI</name>
<protein>
    <recommendedName>
        <fullName evidence="3">CCHC-type domain-containing protein</fullName>
    </recommendedName>
</protein>